<dbReference type="Proteomes" id="UP000194153">
    <property type="component" value="Unassembled WGS sequence"/>
</dbReference>
<feature type="transmembrane region" description="Helical" evidence="5">
    <location>
        <begin position="57"/>
        <end position="77"/>
    </location>
</feature>
<evidence type="ECO:0000313" key="7">
    <source>
        <dbReference type="Proteomes" id="UP000194153"/>
    </source>
</evidence>
<dbReference type="PANTHER" id="PTHR43427:SF12">
    <property type="entry name" value="CHLORIDE TRANSPORTER"/>
    <property type="match status" value="1"/>
</dbReference>
<accession>A0ABQ0ME87</accession>
<dbReference type="InterPro" id="IPR001807">
    <property type="entry name" value="ClC"/>
</dbReference>
<feature type="transmembrane region" description="Helical" evidence="5">
    <location>
        <begin position="350"/>
        <end position="370"/>
    </location>
</feature>
<name>A0ABQ0ME87_9BACT</name>
<keyword evidence="3 5" id="KW-1133">Transmembrane helix</keyword>
<dbReference type="PANTHER" id="PTHR43427">
    <property type="entry name" value="CHLORIDE CHANNEL PROTEIN CLC-E"/>
    <property type="match status" value="1"/>
</dbReference>
<keyword evidence="4 5" id="KW-0472">Membrane</keyword>
<organism evidence="6 7">
    <name type="scientific">Geoanaerobacter pelophilus</name>
    <dbReference type="NCBI Taxonomy" id="60036"/>
    <lineage>
        <taxon>Bacteria</taxon>
        <taxon>Pseudomonadati</taxon>
        <taxon>Thermodesulfobacteriota</taxon>
        <taxon>Desulfuromonadia</taxon>
        <taxon>Geobacterales</taxon>
        <taxon>Geobacteraceae</taxon>
        <taxon>Geoanaerobacter</taxon>
    </lineage>
</organism>
<gene>
    <name evidence="6" type="ORF">GPEL0_01r0300</name>
</gene>
<dbReference type="EMBL" id="BDQG01000001">
    <property type="protein sequence ID" value="GAW65422.1"/>
    <property type="molecule type" value="Genomic_DNA"/>
</dbReference>
<feature type="transmembrane region" description="Helical" evidence="5">
    <location>
        <begin position="324"/>
        <end position="343"/>
    </location>
</feature>
<feature type="transmembrane region" description="Helical" evidence="5">
    <location>
        <begin position="224"/>
        <end position="244"/>
    </location>
</feature>
<evidence type="ECO:0000256" key="2">
    <source>
        <dbReference type="ARBA" id="ARBA00022692"/>
    </source>
</evidence>
<feature type="transmembrane region" description="Helical" evidence="5">
    <location>
        <begin position="188"/>
        <end position="212"/>
    </location>
</feature>
<comment type="caution">
    <text evidence="6">The sequence shown here is derived from an EMBL/GenBank/DDBJ whole genome shotgun (WGS) entry which is preliminary data.</text>
</comment>
<feature type="transmembrane region" description="Helical" evidence="5">
    <location>
        <begin position="152"/>
        <end position="176"/>
    </location>
</feature>
<dbReference type="Gene3D" id="1.10.3080.10">
    <property type="entry name" value="Clc chloride channel"/>
    <property type="match status" value="1"/>
</dbReference>
<reference evidence="6 7" key="1">
    <citation type="submission" date="2017-04" db="EMBL/GenBank/DDBJ databases">
        <authorList>
            <consortium name="Geobacter pelophilus Genome Sequencing"/>
            <person name="Aoyagi T."/>
            <person name="Koike H."/>
            <person name="Hori T."/>
        </authorList>
    </citation>
    <scope>NUCLEOTIDE SEQUENCE [LARGE SCALE GENOMIC DNA]</scope>
    <source>
        <strain evidence="6 7">Drf2</strain>
    </source>
</reference>
<dbReference type="InterPro" id="IPR014743">
    <property type="entry name" value="Cl-channel_core"/>
</dbReference>
<sequence>MGERLMQKNVLEQLTLLASVIKWTCYASVVGALVGLGTKGFLDALAWTSSQYGRMPAYYLLLPATLLASAVLVRRLAPDAEGHGTEKVIEAVHQRMGRIPLMVVPVKLAATVITLAGGGSAGKEGPCAQIGAGLASAFASLLRLNDVDRRKIVICGISAGFATVFGTPIAGALFGVEVLVLGHMFYDVLFPSFVAGIVGYHVASQLGVAYPAHVNASIIAVSGWSFAEMIMLGIWCGLIALLFIEAMRLGHRLFQNLHCHYALKALLGGLLLVAIGRFGSTGYLGLGLESIDAGLRGAVLPSGAAFMKAVATSITLGSGGSGGVVTPIFYIGTAAGNLFATLFHEPMVATFSAVGMVAMLAGAANTPIAASVMGIELFGAGIAPHAAVACMVSFLIVGYRSIYPSQILGMEKSSSLKVKTGKPLAQFEASTVEQEVVIPRLVARGAKMVKDRKRWKR</sequence>
<dbReference type="PRINTS" id="PR00762">
    <property type="entry name" value="CLCHANNEL"/>
</dbReference>
<protein>
    <submittedName>
        <fullName evidence="6">Chloride channel protein</fullName>
    </submittedName>
</protein>
<evidence type="ECO:0000256" key="5">
    <source>
        <dbReference type="SAM" id="Phobius"/>
    </source>
</evidence>
<comment type="subcellular location">
    <subcellularLocation>
        <location evidence="1">Membrane</location>
        <topology evidence="1">Multi-pass membrane protein</topology>
    </subcellularLocation>
</comment>
<feature type="transmembrane region" description="Helical" evidence="5">
    <location>
        <begin position="382"/>
        <end position="402"/>
    </location>
</feature>
<proteinExistence type="predicted"/>
<feature type="transmembrane region" description="Helical" evidence="5">
    <location>
        <begin position="298"/>
        <end position="318"/>
    </location>
</feature>
<evidence type="ECO:0000256" key="1">
    <source>
        <dbReference type="ARBA" id="ARBA00004141"/>
    </source>
</evidence>
<keyword evidence="7" id="KW-1185">Reference proteome</keyword>
<evidence type="ECO:0000313" key="6">
    <source>
        <dbReference type="EMBL" id="GAW65422.1"/>
    </source>
</evidence>
<dbReference type="Pfam" id="PF00654">
    <property type="entry name" value="Voltage_CLC"/>
    <property type="match status" value="1"/>
</dbReference>
<evidence type="ECO:0000256" key="3">
    <source>
        <dbReference type="ARBA" id="ARBA00022989"/>
    </source>
</evidence>
<dbReference type="InterPro" id="IPR050368">
    <property type="entry name" value="ClC-type_chloride_channel"/>
</dbReference>
<dbReference type="SUPFAM" id="SSF81340">
    <property type="entry name" value="Clc chloride channel"/>
    <property type="match status" value="1"/>
</dbReference>
<evidence type="ECO:0000256" key="4">
    <source>
        <dbReference type="ARBA" id="ARBA00023136"/>
    </source>
</evidence>
<reference evidence="7" key="2">
    <citation type="submission" date="2017-05" db="EMBL/GenBank/DDBJ databases">
        <title>Draft genome sequence of Geobacter pelophilus, a iron(III)-reducing bacteria.</title>
        <authorList>
            <person name="Aoyagi T."/>
            <person name="Koike H."/>
            <person name="Morita T."/>
            <person name="Sato Y."/>
            <person name="Habe H."/>
            <person name="Hori T."/>
        </authorList>
    </citation>
    <scope>NUCLEOTIDE SEQUENCE [LARGE SCALE GENOMIC DNA]</scope>
    <source>
        <strain evidence="7">Drf2</strain>
    </source>
</reference>
<feature type="transmembrane region" description="Helical" evidence="5">
    <location>
        <begin position="14"/>
        <end position="37"/>
    </location>
</feature>
<keyword evidence="2 5" id="KW-0812">Transmembrane</keyword>
<feature type="transmembrane region" description="Helical" evidence="5">
    <location>
        <begin position="264"/>
        <end position="286"/>
    </location>
</feature>